<dbReference type="OrthoDB" id="984908at2759"/>
<accession>A0A9D3U8S6</accession>
<dbReference type="Proteomes" id="UP000828251">
    <property type="component" value="Unassembled WGS sequence"/>
</dbReference>
<protein>
    <submittedName>
        <fullName evidence="1">Uncharacterized protein</fullName>
    </submittedName>
</protein>
<proteinExistence type="predicted"/>
<dbReference type="EMBL" id="JAIQCV010000013">
    <property type="protein sequence ID" value="KAH1032019.1"/>
    <property type="molecule type" value="Genomic_DNA"/>
</dbReference>
<dbReference type="AlphaFoldDB" id="A0A9D3U8S6"/>
<evidence type="ECO:0000313" key="1">
    <source>
        <dbReference type="EMBL" id="KAH1032019.1"/>
    </source>
</evidence>
<reference evidence="1 2" key="1">
    <citation type="journal article" date="2021" name="Plant Biotechnol. J.">
        <title>Multi-omics assisted identification of the key and species-specific regulatory components of drought-tolerant mechanisms in Gossypium stocksii.</title>
        <authorList>
            <person name="Yu D."/>
            <person name="Ke L."/>
            <person name="Zhang D."/>
            <person name="Wu Y."/>
            <person name="Sun Y."/>
            <person name="Mei J."/>
            <person name="Sun J."/>
            <person name="Sun Y."/>
        </authorList>
    </citation>
    <scope>NUCLEOTIDE SEQUENCE [LARGE SCALE GENOMIC DNA]</scope>
    <source>
        <strain evidence="2">cv. E1</strain>
        <tissue evidence="1">Leaf</tissue>
    </source>
</reference>
<gene>
    <name evidence="1" type="ORF">J1N35_044193</name>
</gene>
<comment type="caution">
    <text evidence="1">The sequence shown here is derived from an EMBL/GenBank/DDBJ whole genome shotgun (WGS) entry which is preliminary data.</text>
</comment>
<evidence type="ECO:0000313" key="2">
    <source>
        <dbReference type="Proteomes" id="UP000828251"/>
    </source>
</evidence>
<name>A0A9D3U8S6_9ROSI</name>
<sequence length="125" mass="14907">MVPIIQEFYASLWDRESRNTEGCMWDMVLVQGKEVRVTTRIFRDFYNDSYYENDFIDESNLKYFKDIYMGSIINFLTKGRGEWKYRASPNIPKKKVCIGKWIHQNMRRCIGNQKVGVFFTHLVAA</sequence>
<organism evidence="1 2">
    <name type="scientific">Gossypium stocksii</name>
    <dbReference type="NCBI Taxonomy" id="47602"/>
    <lineage>
        <taxon>Eukaryota</taxon>
        <taxon>Viridiplantae</taxon>
        <taxon>Streptophyta</taxon>
        <taxon>Embryophyta</taxon>
        <taxon>Tracheophyta</taxon>
        <taxon>Spermatophyta</taxon>
        <taxon>Magnoliopsida</taxon>
        <taxon>eudicotyledons</taxon>
        <taxon>Gunneridae</taxon>
        <taxon>Pentapetalae</taxon>
        <taxon>rosids</taxon>
        <taxon>malvids</taxon>
        <taxon>Malvales</taxon>
        <taxon>Malvaceae</taxon>
        <taxon>Malvoideae</taxon>
        <taxon>Gossypium</taxon>
    </lineage>
</organism>
<keyword evidence="2" id="KW-1185">Reference proteome</keyword>